<keyword evidence="1" id="KW-0540">Nuclease</keyword>
<keyword evidence="2" id="KW-1185">Reference proteome</keyword>
<dbReference type="GeneID" id="94193664"/>
<keyword evidence="1" id="KW-0255">Endonuclease</keyword>
<name>A0AAV4LQE3_BABCB</name>
<reference evidence="1 2" key="1">
    <citation type="submission" date="2021-06" db="EMBL/GenBank/DDBJ databases">
        <title>Genome sequence of Babesia caballi.</title>
        <authorList>
            <person name="Yamagishi J."/>
            <person name="Kidaka T."/>
            <person name="Ochi A."/>
        </authorList>
    </citation>
    <scope>NUCLEOTIDE SEQUENCE [LARGE SCALE GENOMIC DNA]</scope>
    <source>
        <strain evidence="1">USDA-D6B2</strain>
    </source>
</reference>
<dbReference type="EMBL" id="BPLF01000001">
    <property type="protein sequence ID" value="GIX62183.1"/>
    <property type="molecule type" value="Genomic_DNA"/>
</dbReference>
<accession>A0AAV4LQE3</accession>
<organism evidence="1 2">
    <name type="scientific">Babesia caballi</name>
    <dbReference type="NCBI Taxonomy" id="5871"/>
    <lineage>
        <taxon>Eukaryota</taxon>
        <taxon>Sar</taxon>
        <taxon>Alveolata</taxon>
        <taxon>Apicomplexa</taxon>
        <taxon>Aconoidasida</taxon>
        <taxon>Piroplasmida</taxon>
        <taxon>Babesiidae</taxon>
        <taxon>Babesia</taxon>
    </lineage>
</organism>
<keyword evidence="1" id="KW-0378">Hydrolase</keyword>
<evidence type="ECO:0000313" key="2">
    <source>
        <dbReference type="Proteomes" id="UP001497744"/>
    </source>
</evidence>
<dbReference type="Proteomes" id="UP001497744">
    <property type="component" value="Unassembled WGS sequence"/>
</dbReference>
<comment type="caution">
    <text evidence="1">The sequence shown here is derived from an EMBL/GenBank/DDBJ whole genome shotgun (WGS) entry which is preliminary data.</text>
</comment>
<dbReference type="AlphaFoldDB" id="A0AAV4LQE3"/>
<dbReference type="RefSeq" id="XP_067714252.1">
    <property type="nucleotide sequence ID" value="XM_067858151.1"/>
</dbReference>
<gene>
    <name evidence="1" type="ORF">BcabD6B2_16180</name>
</gene>
<proteinExistence type="predicted"/>
<evidence type="ECO:0000313" key="1">
    <source>
        <dbReference type="EMBL" id="GIX62183.1"/>
    </source>
</evidence>
<sequence length="432" mass="45354">MWRGRHLTNGDAKSTFKVALQKSGDLRANVTVHDRRHVQNGNLLRSERKVTSNLESHHPTTEVEVSLETHRNDLGGVRLGNELDVHVRHLGGIVLTIQEQLRIGVVLAPVNGNQTLLGKHEVELGTLAARSIEGIAVLLQSRLQSLVVAKHGEQKVEALLHLGVAVDVETQTTLGVNQLEGDVRLGKGQHRVPHGRVHEEANAVGVDLEGAPLDSLLVVEDLDGEDVFLQSVTGTSLHGGLDEAGEAQRELPAAQLGGVYAVELHGELVVASAGNADLVARLVDGDGGVVVVERGDGSLVGVVEELQAAGHDDADLLTAFLGLLVLLEAVELEVAHEIAHGVNGGEAEDVDAGRPRGDGDLARRLVDAVGAIGDLEHHIFVLVPVQIQVVTNELVDLGGLGVGRGRFGGFPGRFASTDVGGRSVAVGTDGGV</sequence>
<dbReference type="GO" id="GO:0004519">
    <property type="term" value="F:endonuclease activity"/>
    <property type="evidence" value="ECO:0007669"/>
    <property type="project" value="UniProtKB-KW"/>
</dbReference>
<protein>
    <submittedName>
        <fullName evidence="1">Type I restriction endonuclease subunit R</fullName>
    </submittedName>
</protein>